<comment type="caution">
    <text evidence="2">The sequence shown here is derived from an EMBL/GenBank/DDBJ whole genome shotgun (WGS) entry which is preliminary data.</text>
</comment>
<evidence type="ECO:0000259" key="1">
    <source>
        <dbReference type="Pfam" id="PF03372"/>
    </source>
</evidence>
<dbReference type="SUPFAM" id="SSF56219">
    <property type="entry name" value="DNase I-like"/>
    <property type="match status" value="1"/>
</dbReference>
<evidence type="ECO:0000313" key="2">
    <source>
        <dbReference type="EMBL" id="KAL0439801.1"/>
    </source>
</evidence>
<proteinExistence type="predicted"/>
<sequence>MLNAAIWNVRGLNQRDHQVAVKDLISSSGLHFVGLLETRVTLPNASRVQLQLLPRWKWFIDYNVSGNRIWLAWDDNFVDIEVIDIGAQFIHCWDLWLALNRITQGINEEPCLVGGDFNAVLDISEVCGASGDIRLAMEEFQDCILQTGLIGLPLRGERFTWHNCSMDGCSLWKRLDRMLVNDSWLGRWPTALYESLTPRTSDHSPLLLRGSHKLDRQQRRAKGDLTANVKLAADFLEISQQLLQLDRHNELLLHLEHCCRLVYLKATKLEQVTSRRAAKRIFQISDATGETFTDPEGARHIISTDEAQTLIRPFTREEVKAALFDIEEDRAPGPDGYSSGFSKAAWPIVGDEVTRAVLNFFATGRLLKQVNATLLTLIPKVSAPNLVVDFRPISCCNVIYKIISKLLVLRLRVILGKLVSPSQNAFVPDRSIGDNILLAQELFRATIN</sequence>
<dbReference type="PANTHER" id="PTHR46890:SF48">
    <property type="entry name" value="RNA-DIRECTED DNA POLYMERASE"/>
    <property type="match status" value="1"/>
</dbReference>
<reference evidence="2" key="2">
    <citation type="journal article" date="2024" name="Plant">
        <title>Genomic evolution and insights into agronomic trait innovations of Sesamum species.</title>
        <authorList>
            <person name="Miao H."/>
            <person name="Wang L."/>
            <person name="Qu L."/>
            <person name="Liu H."/>
            <person name="Sun Y."/>
            <person name="Le M."/>
            <person name="Wang Q."/>
            <person name="Wei S."/>
            <person name="Zheng Y."/>
            <person name="Lin W."/>
            <person name="Duan Y."/>
            <person name="Cao H."/>
            <person name="Xiong S."/>
            <person name="Wang X."/>
            <person name="Wei L."/>
            <person name="Li C."/>
            <person name="Ma Q."/>
            <person name="Ju M."/>
            <person name="Zhao R."/>
            <person name="Li G."/>
            <person name="Mu C."/>
            <person name="Tian Q."/>
            <person name="Mei H."/>
            <person name="Zhang T."/>
            <person name="Gao T."/>
            <person name="Zhang H."/>
        </authorList>
    </citation>
    <scope>NUCLEOTIDE SEQUENCE</scope>
    <source>
        <strain evidence="2">KEN1</strain>
    </source>
</reference>
<dbReference type="EMBL" id="JACGWN010000008">
    <property type="protein sequence ID" value="KAL0439801.1"/>
    <property type="molecule type" value="Genomic_DNA"/>
</dbReference>
<dbReference type="InterPro" id="IPR005135">
    <property type="entry name" value="Endo/exonuclease/phosphatase"/>
</dbReference>
<reference evidence="2" key="1">
    <citation type="submission" date="2020-06" db="EMBL/GenBank/DDBJ databases">
        <authorList>
            <person name="Li T."/>
            <person name="Hu X."/>
            <person name="Zhang T."/>
            <person name="Song X."/>
            <person name="Zhang H."/>
            <person name="Dai N."/>
            <person name="Sheng W."/>
            <person name="Hou X."/>
            <person name="Wei L."/>
        </authorList>
    </citation>
    <scope>NUCLEOTIDE SEQUENCE</scope>
    <source>
        <strain evidence="2">KEN1</strain>
        <tissue evidence="2">Leaf</tissue>
    </source>
</reference>
<dbReference type="GO" id="GO:0003824">
    <property type="term" value="F:catalytic activity"/>
    <property type="evidence" value="ECO:0007669"/>
    <property type="project" value="InterPro"/>
</dbReference>
<dbReference type="Pfam" id="PF03372">
    <property type="entry name" value="Exo_endo_phos"/>
    <property type="match status" value="1"/>
</dbReference>
<protein>
    <recommendedName>
        <fullName evidence="1">Endonuclease/exonuclease/phosphatase domain-containing protein</fullName>
    </recommendedName>
</protein>
<dbReference type="SUPFAM" id="SSF56672">
    <property type="entry name" value="DNA/RNA polymerases"/>
    <property type="match status" value="1"/>
</dbReference>
<dbReference type="Gene3D" id="3.60.10.10">
    <property type="entry name" value="Endonuclease/exonuclease/phosphatase"/>
    <property type="match status" value="1"/>
</dbReference>
<dbReference type="InterPro" id="IPR036691">
    <property type="entry name" value="Endo/exonu/phosph_ase_sf"/>
</dbReference>
<dbReference type="PANTHER" id="PTHR46890">
    <property type="entry name" value="NON-LTR RETROLELEMENT REVERSE TRANSCRIPTASE-LIKE PROTEIN-RELATED"/>
    <property type="match status" value="1"/>
</dbReference>
<gene>
    <name evidence="2" type="ORF">Slati_2463100</name>
</gene>
<organism evidence="2">
    <name type="scientific">Sesamum latifolium</name>
    <dbReference type="NCBI Taxonomy" id="2727402"/>
    <lineage>
        <taxon>Eukaryota</taxon>
        <taxon>Viridiplantae</taxon>
        <taxon>Streptophyta</taxon>
        <taxon>Embryophyta</taxon>
        <taxon>Tracheophyta</taxon>
        <taxon>Spermatophyta</taxon>
        <taxon>Magnoliopsida</taxon>
        <taxon>eudicotyledons</taxon>
        <taxon>Gunneridae</taxon>
        <taxon>Pentapetalae</taxon>
        <taxon>asterids</taxon>
        <taxon>lamiids</taxon>
        <taxon>Lamiales</taxon>
        <taxon>Pedaliaceae</taxon>
        <taxon>Sesamum</taxon>
    </lineage>
</organism>
<accession>A0AAW2WG79</accession>
<feature type="domain" description="Endonuclease/exonuclease/phosphatase" evidence="1">
    <location>
        <begin position="7"/>
        <end position="203"/>
    </location>
</feature>
<dbReference type="InterPro" id="IPR043502">
    <property type="entry name" value="DNA/RNA_pol_sf"/>
</dbReference>
<name>A0AAW2WG79_9LAMI</name>
<dbReference type="InterPro" id="IPR052343">
    <property type="entry name" value="Retrotransposon-Effector_Assoc"/>
</dbReference>
<dbReference type="AlphaFoldDB" id="A0AAW2WG79"/>